<keyword evidence="4" id="KW-1185">Reference proteome</keyword>
<protein>
    <submittedName>
        <fullName evidence="3">CHASE2 domain-containing protein</fullName>
    </submittedName>
</protein>
<feature type="domain" description="Guanylate cyclase" evidence="2">
    <location>
        <begin position="535"/>
        <end position="671"/>
    </location>
</feature>
<comment type="caution">
    <text evidence="3">The sequence shown here is derived from an EMBL/GenBank/DDBJ whole genome shotgun (WGS) entry which is preliminary data.</text>
</comment>
<feature type="transmembrane region" description="Helical" evidence="1">
    <location>
        <begin position="475"/>
        <end position="493"/>
    </location>
</feature>
<dbReference type="InterPro" id="IPR029787">
    <property type="entry name" value="Nucleotide_cyclase"/>
</dbReference>
<dbReference type="InterPro" id="IPR001054">
    <property type="entry name" value="A/G_cyclase"/>
</dbReference>
<dbReference type="GO" id="GO:0006171">
    <property type="term" value="P:cAMP biosynthetic process"/>
    <property type="evidence" value="ECO:0007669"/>
    <property type="project" value="TreeGrafter"/>
</dbReference>
<dbReference type="InterPro" id="IPR050697">
    <property type="entry name" value="Adenylyl/Guanylyl_Cyclase_3/4"/>
</dbReference>
<evidence type="ECO:0000313" key="3">
    <source>
        <dbReference type="EMBL" id="MXO88082.1"/>
    </source>
</evidence>
<dbReference type="Pfam" id="PF00211">
    <property type="entry name" value="Guanylate_cyc"/>
    <property type="match status" value="1"/>
</dbReference>
<keyword evidence="1" id="KW-1133">Transmembrane helix</keyword>
<reference evidence="3 4" key="1">
    <citation type="submission" date="2019-12" db="EMBL/GenBank/DDBJ databases">
        <title>Genomic-based taxomic classification of the family Erythrobacteraceae.</title>
        <authorList>
            <person name="Xu L."/>
        </authorList>
    </citation>
    <scope>NUCLEOTIDE SEQUENCE [LARGE SCALE GENOMIC DNA]</scope>
    <source>
        <strain evidence="3 4">JCM 16339</strain>
    </source>
</reference>
<dbReference type="Pfam" id="PF05226">
    <property type="entry name" value="CHASE2"/>
    <property type="match status" value="1"/>
</dbReference>
<dbReference type="AlphaFoldDB" id="A0A844ZLB4"/>
<sequence length="798" mass="85185">MPARYTGTARSWWRRARNTVPVCHGICIRLRAIIRCLRAIIRCLPDRPWGGPMAAFLARLEKFGPQLAGFSALALVVLLQLADSAPLQRVRMQIFDAFQVLAPNQDSAPQGVAVVDIDEEAIAQLGQWPWPRTELAQLTRRLGEAGAAVVAYDIVFSEADRTSPANIAARYEQLGRGTALSEALAGLPSNDALFAESFSTVPVVTGFFLEAAQRGRDIEPVASFTLHGSLPTAHVRSYAGSLQPLPVLEQAAAGNGSLSLDNDADGIVRRVPLVAIHRGVLVPSLSLEAVRVARDAGSPNLVASDGSGENASAPGAAVSVRLDGIEIPVNDAGEMWVHYPEPGQRKMIPAGPIISGALSDQDLAREVAGKIVFVGGSAVGLQDLVSTPLSERIAGVTVHAAAAEQILSGHFLERPDWAIGLERVLVVLLGAGLALLLPRLGAALGALAAMAGMAAVAAGSWFAFTSANYLLDPTYPVLALVVIYGVQTVMVFYREERQRSYIHAAFDRFLSPEMVRQIAADPSKLELGGEERDMSVLMCDIRGFSSISERYSPRQVIDFLIDFLTPMSDILLAHRATLDKYIGDAILAFWNAPLDDPDHHRNAARAALAMIAATNELNRTMPGREGAVWPGEVKIGIGLNSGLCCVGNMGSRQRLSYSLIGDTVNVAARLEGLTKQYGVPIIAGNALVQKLDGFAVFEIDNVRVVGRAAPAKLFALLGDADLLADERFIRLARAHAAMLAAYRAQQWDAAETALAGGLADYQALCVPGLHSLFARRIAALRAAPPGEGWDGVFQATEK</sequence>
<keyword evidence="1" id="KW-0812">Transmembrane</keyword>
<dbReference type="PANTHER" id="PTHR43081:SF1">
    <property type="entry name" value="ADENYLATE CYCLASE, TERMINAL-DIFFERENTIATION SPECIFIC"/>
    <property type="match status" value="1"/>
</dbReference>
<dbReference type="EMBL" id="WTYY01000002">
    <property type="protein sequence ID" value="MXO88082.1"/>
    <property type="molecule type" value="Genomic_DNA"/>
</dbReference>
<dbReference type="CDD" id="cd07302">
    <property type="entry name" value="CHD"/>
    <property type="match status" value="1"/>
</dbReference>
<name>A0A844ZLB4_9SPHN</name>
<dbReference type="PANTHER" id="PTHR43081">
    <property type="entry name" value="ADENYLATE CYCLASE, TERMINAL-DIFFERENTIATION SPECIFIC-RELATED"/>
    <property type="match status" value="1"/>
</dbReference>
<dbReference type="Gene3D" id="3.30.70.1230">
    <property type="entry name" value="Nucleotide cyclase"/>
    <property type="match status" value="1"/>
</dbReference>
<feature type="transmembrane region" description="Helical" evidence="1">
    <location>
        <begin position="444"/>
        <end position="463"/>
    </location>
</feature>
<dbReference type="PROSITE" id="PS50125">
    <property type="entry name" value="GUANYLATE_CYCLASE_2"/>
    <property type="match status" value="1"/>
</dbReference>
<evidence type="ECO:0000256" key="1">
    <source>
        <dbReference type="SAM" id="Phobius"/>
    </source>
</evidence>
<dbReference type="GO" id="GO:0035556">
    <property type="term" value="P:intracellular signal transduction"/>
    <property type="evidence" value="ECO:0007669"/>
    <property type="project" value="InterPro"/>
</dbReference>
<dbReference type="SMART" id="SM00044">
    <property type="entry name" value="CYCc"/>
    <property type="match status" value="1"/>
</dbReference>
<organism evidence="3 4">
    <name type="scientific">Alteraurantiacibacter aestuarii</name>
    <dbReference type="NCBI Taxonomy" id="650004"/>
    <lineage>
        <taxon>Bacteria</taxon>
        <taxon>Pseudomonadati</taxon>
        <taxon>Pseudomonadota</taxon>
        <taxon>Alphaproteobacteria</taxon>
        <taxon>Sphingomonadales</taxon>
        <taxon>Erythrobacteraceae</taxon>
        <taxon>Alteraurantiacibacter</taxon>
    </lineage>
</organism>
<dbReference type="SMART" id="SM01080">
    <property type="entry name" value="CHASE2"/>
    <property type="match status" value="1"/>
</dbReference>
<dbReference type="SUPFAM" id="SSF55073">
    <property type="entry name" value="Nucleotide cyclase"/>
    <property type="match status" value="1"/>
</dbReference>
<keyword evidence="1" id="KW-0472">Membrane</keyword>
<evidence type="ECO:0000313" key="4">
    <source>
        <dbReference type="Proteomes" id="UP000435243"/>
    </source>
</evidence>
<proteinExistence type="predicted"/>
<accession>A0A844ZLB4</accession>
<dbReference type="GO" id="GO:0004016">
    <property type="term" value="F:adenylate cyclase activity"/>
    <property type="evidence" value="ECO:0007669"/>
    <property type="project" value="UniProtKB-ARBA"/>
</dbReference>
<feature type="transmembrane region" description="Helical" evidence="1">
    <location>
        <begin position="417"/>
        <end position="437"/>
    </location>
</feature>
<dbReference type="Proteomes" id="UP000435243">
    <property type="component" value="Unassembled WGS sequence"/>
</dbReference>
<dbReference type="InterPro" id="IPR007890">
    <property type="entry name" value="CHASE2"/>
</dbReference>
<gene>
    <name evidence="3" type="ORF">GRI32_04945</name>
</gene>
<evidence type="ECO:0000259" key="2">
    <source>
        <dbReference type="PROSITE" id="PS50125"/>
    </source>
</evidence>